<feature type="compositionally biased region" description="Basic and acidic residues" evidence="6">
    <location>
        <begin position="211"/>
        <end position="225"/>
    </location>
</feature>
<dbReference type="GO" id="GO:0005667">
    <property type="term" value="C:transcription regulator complex"/>
    <property type="evidence" value="ECO:0007669"/>
    <property type="project" value="TreeGrafter"/>
</dbReference>
<evidence type="ECO:0000256" key="5">
    <source>
        <dbReference type="PROSITE-ProRule" id="PRU00042"/>
    </source>
</evidence>
<evidence type="ECO:0000256" key="4">
    <source>
        <dbReference type="ARBA" id="ARBA00022833"/>
    </source>
</evidence>
<dbReference type="Pfam" id="PF00096">
    <property type="entry name" value="zf-C2H2"/>
    <property type="match status" value="2"/>
</dbReference>
<evidence type="ECO:0000313" key="8">
    <source>
        <dbReference type="EMBL" id="KAK0440041.1"/>
    </source>
</evidence>
<dbReference type="PANTHER" id="PTHR14003:SF20">
    <property type="entry name" value="FINGER DOMAIN PROTEIN, PUTATIVE (AFU_ORTHOLOGUE AFUA_4G10380)-RELATED"/>
    <property type="match status" value="1"/>
</dbReference>
<accession>A0AA39MMA8</accession>
<dbReference type="GO" id="GO:0000978">
    <property type="term" value="F:RNA polymerase II cis-regulatory region sequence-specific DNA binding"/>
    <property type="evidence" value="ECO:0007669"/>
    <property type="project" value="TreeGrafter"/>
</dbReference>
<dbReference type="InterPro" id="IPR036236">
    <property type="entry name" value="Znf_C2H2_sf"/>
</dbReference>
<evidence type="ECO:0000256" key="6">
    <source>
        <dbReference type="SAM" id="MobiDB-lite"/>
    </source>
</evidence>
<evidence type="ECO:0000256" key="2">
    <source>
        <dbReference type="ARBA" id="ARBA00022737"/>
    </source>
</evidence>
<dbReference type="GeneID" id="85362029"/>
<evidence type="ECO:0000256" key="1">
    <source>
        <dbReference type="ARBA" id="ARBA00022723"/>
    </source>
</evidence>
<keyword evidence="1" id="KW-0479">Metal-binding</keyword>
<dbReference type="GO" id="GO:0008270">
    <property type="term" value="F:zinc ion binding"/>
    <property type="evidence" value="ECO:0007669"/>
    <property type="project" value="UniProtKB-KW"/>
</dbReference>
<dbReference type="GO" id="GO:0031519">
    <property type="term" value="C:PcG protein complex"/>
    <property type="evidence" value="ECO:0007669"/>
    <property type="project" value="TreeGrafter"/>
</dbReference>
<dbReference type="PROSITE" id="PS50157">
    <property type="entry name" value="ZINC_FINGER_C2H2_2"/>
    <property type="match status" value="2"/>
</dbReference>
<name>A0AA39MMA8_ARMTA</name>
<dbReference type="FunFam" id="3.30.160.60:FF:002343">
    <property type="entry name" value="Zinc finger protein 33A"/>
    <property type="match status" value="1"/>
</dbReference>
<keyword evidence="2" id="KW-0677">Repeat</keyword>
<dbReference type="InterPro" id="IPR013087">
    <property type="entry name" value="Znf_C2H2_type"/>
</dbReference>
<feature type="domain" description="C2H2-type" evidence="7">
    <location>
        <begin position="83"/>
        <end position="110"/>
    </location>
</feature>
<dbReference type="PANTHER" id="PTHR14003">
    <property type="entry name" value="TRANSCRIPTIONAL REPRESSOR PROTEIN YY"/>
    <property type="match status" value="1"/>
</dbReference>
<feature type="region of interest" description="Disordered" evidence="6">
    <location>
        <begin position="211"/>
        <end position="233"/>
    </location>
</feature>
<comment type="caution">
    <text evidence="8">The sequence shown here is derived from an EMBL/GenBank/DDBJ whole genome shotgun (WGS) entry which is preliminary data.</text>
</comment>
<keyword evidence="3 5" id="KW-0863">Zinc-finger</keyword>
<dbReference type="Gene3D" id="3.30.160.60">
    <property type="entry name" value="Classic Zinc Finger"/>
    <property type="match status" value="2"/>
</dbReference>
<dbReference type="EMBL" id="JAUEPS010000079">
    <property type="protein sequence ID" value="KAK0440041.1"/>
    <property type="molecule type" value="Genomic_DNA"/>
</dbReference>
<evidence type="ECO:0000256" key="3">
    <source>
        <dbReference type="ARBA" id="ARBA00022771"/>
    </source>
</evidence>
<feature type="region of interest" description="Disordered" evidence="6">
    <location>
        <begin position="143"/>
        <end position="166"/>
    </location>
</feature>
<evidence type="ECO:0000313" key="9">
    <source>
        <dbReference type="Proteomes" id="UP001175211"/>
    </source>
</evidence>
<keyword evidence="9" id="KW-1185">Reference proteome</keyword>
<dbReference type="RefSeq" id="XP_060323490.1">
    <property type="nucleotide sequence ID" value="XM_060478481.1"/>
</dbReference>
<dbReference type="Proteomes" id="UP001175211">
    <property type="component" value="Unassembled WGS sequence"/>
</dbReference>
<dbReference type="AlphaFoldDB" id="A0AA39MMA8"/>
<dbReference type="SMART" id="SM00355">
    <property type="entry name" value="ZnF_C2H2"/>
    <property type="match status" value="2"/>
</dbReference>
<gene>
    <name evidence="8" type="ORF">EV420DRAFT_1650637</name>
</gene>
<dbReference type="GO" id="GO:0000981">
    <property type="term" value="F:DNA-binding transcription factor activity, RNA polymerase II-specific"/>
    <property type="evidence" value="ECO:0007669"/>
    <property type="project" value="TreeGrafter"/>
</dbReference>
<evidence type="ECO:0000259" key="7">
    <source>
        <dbReference type="PROSITE" id="PS50157"/>
    </source>
</evidence>
<dbReference type="PROSITE" id="PS00028">
    <property type="entry name" value="ZINC_FINGER_C2H2_1"/>
    <property type="match status" value="2"/>
</dbReference>
<sequence>MADNANVSLPSIHEMFPEHMLHVSPEVHVKGSVPPTLVPSHPYVLPQPTRMPMRKETNLYPESFPSLPRLQSSGEDDEESKKHICTVCNKRFLRPSSLNVHINTHTGATPYRCSFPGCGKEFNVKSNMFRHYRCHTGTVADQYSRRNSSPNTNPYPQINPSLTPTSTSFAAGGQYQPRDQLQDYQPRYLHDGTTVERERYYQRQYSMNDVGRMRGEEDRNHEVDQSRFYARSH</sequence>
<feature type="region of interest" description="Disordered" evidence="6">
    <location>
        <begin position="59"/>
        <end position="79"/>
    </location>
</feature>
<protein>
    <recommendedName>
        <fullName evidence="7">C2H2-type domain-containing protein</fullName>
    </recommendedName>
</protein>
<dbReference type="SUPFAM" id="SSF57667">
    <property type="entry name" value="beta-beta-alpha zinc fingers"/>
    <property type="match status" value="1"/>
</dbReference>
<proteinExistence type="predicted"/>
<reference evidence="8" key="1">
    <citation type="submission" date="2023-06" db="EMBL/GenBank/DDBJ databases">
        <authorList>
            <consortium name="Lawrence Berkeley National Laboratory"/>
            <person name="Ahrendt S."/>
            <person name="Sahu N."/>
            <person name="Indic B."/>
            <person name="Wong-Bajracharya J."/>
            <person name="Merenyi Z."/>
            <person name="Ke H.-M."/>
            <person name="Monk M."/>
            <person name="Kocsube S."/>
            <person name="Drula E."/>
            <person name="Lipzen A."/>
            <person name="Balint B."/>
            <person name="Henrissat B."/>
            <person name="Andreopoulos B."/>
            <person name="Martin F.M."/>
            <person name="Harder C.B."/>
            <person name="Rigling D."/>
            <person name="Ford K.L."/>
            <person name="Foster G.D."/>
            <person name="Pangilinan J."/>
            <person name="Papanicolaou A."/>
            <person name="Barry K."/>
            <person name="LaButti K."/>
            <person name="Viragh M."/>
            <person name="Koriabine M."/>
            <person name="Yan M."/>
            <person name="Riley R."/>
            <person name="Champramary S."/>
            <person name="Plett K.L."/>
            <person name="Tsai I.J."/>
            <person name="Slot J."/>
            <person name="Sipos G."/>
            <person name="Plett J."/>
            <person name="Nagy L.G."/>
            <person name="Grigoriev I.V."/>
        </authorList>
    </citation>
    <scope>NUCLEOTIDE SEQUENCE</scope>
    <source>
        <strain evidence="8">CCBAS 213</strain>
    </source>
</reference>
<feature type="domain" description="C2H2-type" evidence="7">
    <location>
        <begin position="111"/>
        <end position="140"/>
    </location>
</feature>
<organism evidence="8 9">
    <name type="scientific">Armillaria tabescens</name>
    <name type="common">Ringless honey mushroom</name>
    <name type="synonym">Agaricus tabescens</name>
    <dbReference type="NCBI Taxonomy" id="1929756"/>
    <lineage>
        <taxon>Eukaryota</taxon>
        <taxon>Fungi</taxon>
        <taxon>Dikarya</taxon>
        <taxon>Basidiomycota</taxon>
        <taxon>Agaricomycotina</taxon>
        <taxon>Agaricomycetes</taxon>
        <taxon>Agaricomycetidae</taxon>
        <taxon>Agaricales</taxon>
        <taxon>Marasmiineae</taxon>
        <taxon>Physalacriaceae</taxon>
        <taxon>Desarmillaria</taxon>
    </lineage>
</organism>
<dbReference type="GO" id="GO:0000785">
    <property type="term" value="C:chromatin"/>
    <property type="evidence" value="ECO:0007669"/>
    <property type="project" value="TreeGrafter"/>
</dbReference>
<keyword evidence="4" id="KW-0862">Zinc</keyword>